<proteinExistence type="predicted"/>
<dbReference type="PANTHER" id="PTHR43701:SF2">
    <property type="entry name" value="MEMBRANE TRANSPORTER PROTEIN YJNA-RELATED"/>
    <property type="match status" value="1"/>
</dbReference>
<dbReference type="InterPro" id="IPR002781">
    <property type="entry name" value="TM_pro_TauE-like"/>
</dbReference>
<keyword evidence="4 6" id="KW-0472">Membrane</keyword>
<evidence type="ECO:0000313" key="7">
    <source>
        <dbReference type="EMBL" id="CAJ1390380.1"/>
    </source>
</evidence>
<feature type="transmembrane region" description="Helical" evidence="6">
    <location>
        <begin position="54"/>
        <end position="75"/>
    </location>
</feature>
<feature type="transmembrane region" description="Helical" evidence="6">
    <location>
        <begin position="113"/>
        <end position="131"/>
    </location>
</feature>
<dbReference type="InterPro" id="IPR036259">
    <property type="entry name" value="MFS_trans_sf"/>
</dbReference>
<keyword evidence="8" id="KW-1185">Reference proteome</keyword>
<dbReference type="EMBL" id="CAUJNA010002062">
    <property type="protein sequence ID" value="CAJ1390380.1"/>
    <property type="molecule type" value="Genomic_DNA"/>
</dbReference>
<evidence type="ECO:0000256" key="5">
    <source>
        <dbReference type="SAM" id="MobiDB-lite"/>
    </source>
</evidence>
<reference evidence="7" key="1">
    <citation type="submission" date="2023-08" db="EMBL/GenBank/DDBJ databases">
        <authorList>
            <person name="Chen Y."/>
            <person name="Shah S."/>
            <person name="Dougan E. K."/>
            <person name="Thang M."/>
            <person name="Chan C."/>
        </authorList>
    </citation>
    <scope>NUCLEOTIDE SEQUENCE</scope>
</reference>
<feature type="transmembrane region" description="Helical" evidence="6">
    <location>
        <begin position="245"/>
        <end position="264"/>
    </location>
</feature>
<name>A0AA36N4L7_9DINO</name>
<dbReference type="InterPro" id="IPR051598">
    <property type="entry name" value="TSUP/Inactive_protease-like"/>
</dbReference>
<feature type="transmembrane region" description="Helical" evidence="6">
    <location>
        <begin position="202"/>
        <end position="233"/>
    </location>
</feature>
<accession>A0AA36N4L7</accession>
<feature type="transmembrane region" description="Helical" evidence="6">
    <location>
        <begin position="12"/>
        <end position="42"/>
    </location>
</feature>
<feature type="transmembrane region" description="Helical" evidence="6">
    <location>
        <begin position="300"/>
        <end position="319"/>
    </location>
</feature>
<feature type="compositionally biased region" description="Acidic residues" evidence="5">
    <location>
        <begin position="153"/>
        <end position="168"/>
    </location>
</feature>
<feature type="transmembrane region" description="Helical" evidence="6">
    <location>
        <begin position="87"/>
        <end position="106"/>
    </location>
</feature>
<evidence type="ECO:0000256" key="6">
    <source>
        <dbReference type="SAM" id="Phobius"/>
    </source>
</evidence>
<dbReference type="AlphaFoldDB" id="A0AA36N4L7"/>
<dbReference type="SUPFAM" id="SSF103473">
    <property type="entry name" value="MFS general substrate transporter"/>
    <property type="match status" value="1"/>
</dbReference>
<organism evidence="7 8">
    <name type="scientific">Effrenium voratum</name>
    <dbReference type="NCBI Taxonomy" id="2562239"/>
    <lineage>
        <taxon>Eukaryota</taxon>
        <taxon>Sar</taxon>
        <taxon>Alveolata</taxon>
        <taxon>Dinophyceae</taxon>
        <taxon>Suessiales</taxon>
        <taxon>Symbiodiniaceae</taxon>
        <taxon>Effrenium</taxon>
    </lineage>
</organism>
<dbReference type="Pfam" id="PF01925">
    <property type="entry name" value="TauE"/>
    <property type="match status" value="1"/>
</dbReference>
<dbReference type="Proteomes" id="UP001178507">
    <property type="component" value="Unassembled WGS sequence"/>
</dbReference>
<dbReference type="GO" id="GO:0016020">
    <property type="term" value="C:membrane"/>
    <property type="evidence" value="ECO:0007669"/>
    <property type="project" value="UniProtKB-SubCell"/>
</dbReference>
<evidence type="ECO:0008006" key="9">
    <source>
        <dbReference type="Google" id="ProtNLM"/>
    </source>
</evidence>
<sequence>MATFFAYPDPFIWWQVLLYQLVVALGSFIIGCFGLGGGLLFLPAMLLLPSFEPLVAVPTVFVMACVANTARTIQLYRLGFISFRENWPVMVGAFIGGALGQLLLLYIPAAVAALLVAAVAVMGGFQVQVWVCKQWAKAKAAKAEAEAARVEETVADEAGNDPPDDAVADEATPTQVEPKVQELAEQKSAAGSSVKSTHFRQLLMVLVALVAASLSSVGGLGGPVIFMPLWLMIEKDIPPKKLQGMASTFACVFIPVACAVGLALGHPDVGFGLLCSGVSVTFMLLGGLCMQRLSDSSLKLGIGVLLIVVGLALGARTGVQLSEV</sequence>
<evidence type="ECO:0000256" key="1">
    <source>
        <dbReference type="ARBA" id="ARBA00004141"/>
    </source>
</evidence>
<evidence type="ECO:0000313" key="8">
    <source>
        <dbReference type="Proteomes" id="UP001178507"/>
    </source>
</evidence>
<feature type="region of interest" description="Disordered" evidence="5">
    <location>
        <begin position="151"/>
        <end position="177"/>
    </location>
</feature>
<feature type="transmembrane region" description="Helical" evidence="6">
    <location>
        <begin position="270"/>
        <end position="288"/>
    </location>
</feature>
<comment type="subcellular location">
    <subcellularLocation>
        <location evidence="1">Membrane</location>
        <topology evidence="1">Multi-pass membrane protein</topology>
    </subcellularLocation>
</comment>
<evidence type="ECO:0000256" key="4">
    <source>
        <dbReference type="ARBA" id="ARBA00023136"/>
    </source>
</evidence>
<evidence type="ECO:0000256" key="2">
    <source>
        <dbReference type="ARBA" id="ARBA00022692"/>
    </source>
</evidence>
<keyword evidence="2 6" id="KW-0812">Transmembrane</keyword>
<protein>
    <recommendedName>
        <fullName evidence="9">Membrane transporter protein</fullName>
    </recommendedName>
</protein>
<comment type="caution">
    <text evidence="7">The sequence shown here is derived from an EMBL/GenBank/DDBJ whole genome shotgun (WGS) entry which is preliminary data.</text>
</comment>
<dbReference type="PANTHER" id="PTHR43701">
    <property type="entry name" value="MEMBRANE TRANSPORTER PROTEIN MJ0441-RELATED"/>
    <property type="match status" value="1"/>
</dbReference>
<evidence type="ECO:0000256" key="3">
    <source>
        <dbReference type="ARBA" id="ARBA00022989"/>
    </source>
</evidence>
<gene>
    <name evidence="7" type="ORF">EVOR1521_LOCUS15825</name>
</gene>
<keyword evidence="3 6" id="KW-1133">Transmembrane helix</keyword>